<feature type="transmembrane region" description="Helical" evidence="10">
    <location>
        <begin position="1289"/>
        <end position="1311"/>
    </location>
</feature>
<evidence type="ECO:0000256" key="4">
    <source>
        <dbReference type="ARBA" id="ARBA00022692"/>
    </source>
</evidence>
<feature type="transmembrane region" description="Helical" evidence="10">
    <location>
        <begin position="1656"/>
        <end position="1678"/>
    </location>
</feature>
<evidence type="ECO:0000256" key="3">
    <source>
        <dbReference type="ARBA" id="ARBA00022606"/>
    </source>
</evidence>
<evidence type="ECO:0008006" key="13">
    <source>
        <dbReference type="Google" id="ProtNLM"/>
    </source>
</evidence>
<reference evidence="11" key="1">
    <citation type="journal article" date="2020" name="G3 (Bethesda)">
        <title>High-Quality Assemblies for Three Invasive Social Wasps from the &lt;i&gt;Vespula&lt;/i&gt; Genus.</title>
        <authorList>
            <person name="Harrop T.W.R."/>
            <person name="Guhlin J."/>
            <person name="McLaughlin G.M."/>
            <person name="Permina E."/>
            <person name="Stockwell P."/>
            <person name="Gilligan J."/>
            <person name="Le Lec M.F."/>
            <person name="Gruber M.A.M."/>
            <person name="Quinn O."/>
            <person name="Lovegrove M."/>
            <person name="Duncan E.J."/>
            <person name="Remnant E.J."/>
            <person name="Van Eeckhoven J."/>
            <person name="Graham B."/>
            <person name="Knapp R.A."/>
            <person name="Langford K.W."/>
            <person name="Kronenberg Z."/>
            <person name="Press M.O."/>
            <person name="Eacker S.M."/>
            <person name="Wilson-Rankin E.E."/>
            <person name="Purcell J."/>
            <person name="Lester P.J."/>
            <person name="Dearden P.K."/>
        </authorList>
    </citation>
    <scope>NUCLEOTIDE SEQUENCE</scope>
    <source>
        <strain evidence="11">Linc-1</strain>
    </source>
</reference>
<feature type="transmembrane region" description="Helical" evidence="10">
    <location>
        <begin position="1035"/>
        <end position="1055"/>
    </location>
</feature>
<feature type="transmembrane region" description="Helical" evidence="10">
    <location>
        <begin position="279"/>
        <end position="301"/>
    </location>
</feature>
<gene>
    <name evidence="11" type="ORF">HZH68_017142</name>
</gene>
<keyword evidence="8" id="KW-0675">Receptor</keyword>
<dbReference type="GO" id="GO:0005549">
    <property type="term" value="F:odorant binding"/>
    <property type="evidence" value="ECO:0007669"/>
    <property type="project" value="InterPro"/>
</dbReference>
<dbReference type="PROSITE" id="PS51257">
    <property type="entry name" value="PROKAR_LIPOPROTEIN"/>
    <property type="match status" value="1"/>
</dbReference>
<feature type="transmembrane region" description="Helical" evidence="10">
    <location>
        <begin position="396"/>
        <end position="415"/>
    </location>
</feature>
<evidence type="ECO:0000256" key="7">
    <source>
        <dbReference type="ARBA" id="ARBA00023136"/>
    </source>
</evidence>
<feature type="transmembrane region" description="Helical" evidence="10">
    <location>
        <begin position="668"/>
        <end position="688"/>
    </location>
</feature>
<evidence type="ECO:0000256" key="2">
    <source>
        <dbReference type="ARBA" id="ARBA00022475"/>
    </source>
</evidence>
<dbReference type="Proteomes" id="UP000617340">
    <property type="component" value="Unassembled WGS sequence"/>
</dbReference>
<dbReference type="GO" id="GO:0004984">
    <property type="term" value="F:olfactory receptor activity"/>
    <property type="evidence" value="ECO:0007669"/>
    <property type="project" value="InterPro"/>
</dbReference>
<feature type="transmembrane region" description="Helical" evidence="10">
    <location>
        <begin position="112"/>
        <end position="133"/>
    </location>
</feature>
<feature type="transmembrane region" description="Helical" evidence="10">
    <location>
        <begin position="555"/>
        <end position="577"/>
    </location>
</feature>
<evidence type="ECO:0000256" key="5">
    <source>
        <dbReference type="ARBA" id="ARBA00022725"/>
    </source>
</evidence>
<comment type="subcellular location">
    <subcellularLocation>
        <location evidence="1">Cell membrane</location>
        <topology evidence="1">Multi-pass membrane protein</topology>
    </subcellularLocation>
</comment>
<organism evidence="11 12">
    <name type="scientific">Vespula germanica</name>
    <name type="common">German yellow jacket</name>
    <name type="synonym">Paravespula germanica</name>
    <dbReference type="NCBI Taxonomy" id="30212"/>
    <lineage>
        <taxon>Eukaryota</taxon>
        <taxon>Metazoa</taxon>
        <taxon>Ecdysozoa</taxon>
        <taxon>Arthropoda</taxon>
        <taxon>Hexapoda</taxon>
        <taxon>Insecta</taxon>
        <taxon>Pterygota</taxon>
        <taxon>Neoptera</taxon>
        <taxon>Endopterygota</taxon>
        <taxon>Hymenoptera</taxon>
        <taxon>Apocrita</taxon>
        <taxon>Aculeata</taxon>
        <taxon>Vespoidea</taxon>
        <taxon>Vespidae</taxon>
        <taxon>Vespinae</taxon>
        <taxon>Vespula</taxon>
    </lineage>
</organism>
<comment type="caution">
    <text evidence="11">The sequence shown here is derived from an EMBL/GenBank/DDBJ whole genome shotgun (WGS) entry which is preliminary data.</text>
</comment>
<protein>
    <recommendedName>
        <fullName evidence="13">Odorant receptor</fullName>
    </recommendedName>
</protein>
<keyword evidence="5" id="KW-0552">Olfaction</keyword>
<keyword evidence="6 10" id="KW-1133">Transmembrane helix</keyword>
<feature type="transmembrane region" description="Helical" evidence="10">
    <location>
        <begin position="1489"/>
        <end position="1510"/>
    </location>
</feature>
<evidence type="ECO:0000256" key="6">
    <source>
        <dbReference type="ARBA" id="ARBA00022989"/>
    </source>
</evidence>
<keyword evidence="7 10" id="KW-0472">Membrane</keyword>
<sequence length="1753" mass="202975">MKALTWSKRLLSFCGVWPMEIRDSLFVPFLFYGCLYSFLGVLDMIDYIKDFRYVLINIRENMLMLMTLIKFGMCRIKYRSLSRFLTETENDYIVDNYKTKEERLIFMKYSKLSYIFFMTAFPTMTFIILLYYFKTVIPSILMVMANSSLEYKLPYKIKPLLKPYDAKSYAFGCIYEFLRITMVISGYTGTDCLLASTGFHLTGQLAVLKYRVKDVLNDTDGCRQGIRKMILRHHRLIRLADTLEDSFNIVICQQLLGTTIQICMTSYEVLSSLAVFEGIGILTFAIYVFILASTLFTYCYIGECLIDESTSLSEALYHCDWYELSTMDVKTICICMIRAKKPLRLTCAKFCDVSLRTFTDVIDFTSTMKAMKWCKRLLGFSGVWPMEIRDSLFLPFLFYGCLYSVLALLDMINYIKDFLMANSTSEYKLPYKIKPLVKPYDAKSYAFGCIHEFLRITMVTSGYIGTDCLLASTGFHLTGQLAILRIRVKDVLNDTNGSRQGIHKLILRHHRLIRLADILEDSFNIVICQQLLGTTIQICMSSYEVLSSLAILEGLGIITFAAFLFVLSSTLFTYCYIGECLIEESTSLCEALYYCDWYELSTIDMKSICICMMRARKPLQLTCAKFCVVSLRTFTDDTYFINTKKAITWCKRLLGFSGVWPLEIRDSLFVPFLFYGCLYSFLGFLDLIEYIKDIRYVMTNVMENMLVVMTVTKFGMCRIKYRSLSRFLTETENDYIVDNYKTEEERLIFTKYNKFSYIFIMTAFPSMTFLTIYYYFKNVIPNVLAVMANSSLEYKLPYKIKPLLKPYDVKSYTFGCIHEFFRVVIILSGYIGTDSLLATTGFHLTGQLAILKCRMKDVLNDSDGCRQGIRKMILRHHRLIRLGDILEDSFNVVIGQHLFGTTIQLCISCYQMLSSLTVLEGIGIITFFIYVSVLSGTLFTYCYIGECLIEESTSLCEALYHCNWYELSTIEMKSICICMMRARKPLQLTCVKFCVVSVRTFTEVKYFTNAKKAITWSRRLLGFSGVWPLEIRDSLFLPCLFYGCLYSFLGFLDLMESIKNIRYVLTNIMENMLMLMTLTKFGMCRMKYRSLSRFLTETDDDYIVDNYKTKEERKIFTKYNKFSYIFVMTAFPAMTFIIIVYYFRTVVPSILAVMANSSLEYKLPYKIKPLVKPYDAKSYAFGCIYEFFRITMVISGYIGTDCLLASTGFHLTGQLAILKFRVKDVLNDTDGSRRGIHKLIIRHHHLIKLADILEDSFNIVICQQLLGTTIQICISSYQMLTSLAVLEGVGIITFVIYVSILSGTLFTYCYIGECLIEESTNLCDALYHCDWYELSMIDVKSIYICMIRARKPLRLTCAKFCVVSLRTFADVTYYTNTKKAIKWSRRLLGFSGVWPLEIRDSLFLPFLFYGCIYSFLGLLDLIEYIKDIRYAMTNVMENMLVVMTMTKFGVCRMKYRALSRFLTETDDDYIVDNYKTKEERLIFTKYNKFSYIFVMTAFPAMTFLTLLYYFKNVIPNVLRVMANSSLEYKLPYKIKPLLKPYDVKSYIFGCIHEFFRVVIILSAYIGTDCLLASTGFHLTGQLAILRIRVKDVLNDADGCRQGIRKMILRHHRLIRLADILEDSFNIVIGQHLFGTTIQLCISCYQMLSSLAVLEGVGILTFVIYVSILSGTLFTYCYIGECLIEESTSLCEALYHCGWYELSTIEMKSICICMMRARKPLQLTCLKFCVVSLRTFTDIVKSSMAYLSVLRTFM</sequence>
<evidence type="ECO:0000256" key="1">
    <source>
        <dbReference type="ARBA" id="ARBA00004651"/>
    </source>
</evidence>
<keyword evidence="12" id="KW-1185">Reference proteome</keyword>
<evidence type="ECO:0000313" key="12">
    <source>
        <dbReference type="Proteomes" id="UP000617340"/>
    </source>
</evidence>
<evidence type="ECO:0000313" key="11">
    <source>
        <dbReference type="EMBL" id="KAF7379297.1"/>
    </source>
</evidence>
<evidence type="ECO:0000256" key="9">
    <source>
        <dbReference type="ARBA" id="ARBA00023224"/>
    </source>
</evidence>
<dbReference type="Pfam" id="PF02949">
    <property type="entry name" value="7tm_6"/>
    <property type="match status" value="5"/>
</dbReference>
<dbReference type="EMBL" id="JACSDZ010000025">
    <property type="protein sequence ID" value="KAF7379297.1"/>
    <property type="molecule type" value="Genomic_DNA"/>
</dbReference>
<feature type="transmembrane region" description="Helical" evidence="10">
    <location>
        <begin position="25"/>
        <end position="45"/>
    </location>
</feature>
<keyword evidence="4 10" id="KW-0812">Transmembrane</keyword>
<dbReference type="InterPro" id="IPR004117">
    <property type="entry name" value="7tm6_olfct_rcpt"/>
</dbReference>
<feature type="transmembrane region" description="Helical" evidence="10">
    <location>
        <begin position="755"/>
        <end position="776"/>
    </location>
</feature>
<keyword evidence="2" id="KW-1003">Cell membrane</keyword>
<dbReference type="PANTHER" id="PTHR21137:SF35">
    <property type="entry name" value="ODORANT RECEPTOR 19A-RELATED"/>
    <property type="match status" value="1"/>
</dbReference>
<feature type="transmembrane region" description="Helical" evidence="10">
    <location>
        <begin position="1122"/>
        <end position="1143"/>
    </location>
</feature>
<feature type="transmembrane region" description="Helical" evidence="10">
    <location>
        <begin position="1402"/>
        <end position="1422"/>
    </location>
</feature>
<dbReference type="PANTHER" id="PTHR21137">
    <property type="entry name" value="ODORANT RECEPTOR"/>
    <property type="match status" value="1"/>
</dbReference>
<feature type="transmembrane region" description="Helical" evidence="10">
    <location>
        <begin position="922"/>
        <end position="944"/>
    </location>
</feature>
<name>A0A834IZX5_VESGE</name>
<evidence type="ECO:0000256" key="10">
    <source>
        <dbReference type="SAM" id="Phobius"/>
    </source>
</evidence>
<accession>A0A834IZX5</accession>
<keyword evidence="9" id="KW-0807">Transducer</keyword>
<dbReference type="GO" id="GO:0005886">
    <property type="term" value="C:plasma membrane"/>
    <property type="evidence" value="ECO:0007669"/>
    <property type="project" value="UniProtKB-SubCell"/>
</dbReference>
<dbReference type="GO" id="GO:0007165">
    <property type="term" value="P:signal transduction"/>
    <property type="evidence" value="ECO:0007669"/>
    <property type="project" value="UniProtKB-KW"/>
</dbReference>
<proteinExistence type="predicted"/>
<keyword evidence="3" id="KW-0716">Sensory transduction</keyword>
<evidence type="ECO:0000256" key="8">
    <source>
        <dbReference type="ARBA" id="ARBA00023170"/>
    </source>
</evidence>